<dbReference type="EMBL" id="JEMT01027681">
    <property type="protein sequence ID" value="EXX56544.1"/>
    <property type="molecule type" value="Genomic_DNA"/>
</dbReference>
<comment type="caution">
    <text evidence="6">The sequence shown here is derived from an EMBL/GenBank/DDBJ whole genome shotgun (WGS) entry which is preliminary data.</text>
</comment>
<protein>
    <submittedName>
        <fullName evidence="6">Cmk2p</fullName>
    </submittedName>
</protein>
<dbReference type="InterPro" id="IPR001245">
    <property type="entry name" value="Ser-Thr/Tyr_kinase_cat_dom"/>
</dbReference>
<reference evidence="6 7" key="1">
    <citation type="submission" date="2014-02" db="EMBL/GenBank/DDBJ databases">
        <title>Single nucleus genome sequencing reveals high similarity among nuclei of an endomycorrhizal fungus.</title>
        <authorList>
            <person name="Lin K."/>
            <person name="Geurts R."/>
            <person name="Zhang Z."/>
            <person name="Limpens E."/>
            <person name="Saunders D.G."/>
            <person name="Mu D."/>
            <person name="Pang E."/>
            <person name="Cao H."/>
            <person name="Cha H."/>
            <person name="Lin T."/>
            <person name="Zhou Q."/>
            <person name="Shang Y."/>
            <person name="Li Y."/>
            <person name="Ivanov S."/>
            <person name="Sharma T."/>
            <person name="Velzen R.V."/>
            <person name="Ruijter N.D."/>
            <person name="Aanen D.K."/>
            <person name="Win J."/>
            <person name="Kamoun S."/>
            <person name="Bisseling T."/>
            <person name="Huang S."/>
        </authorList>
    </citation>
    <scope>NUCLEOTIDE SEQUENCE [LARGE SCALE GENOMIC DNA]</scope>
    <source>
        <strain evidence="7">DAOM197198w</strain>
    </source>
</reference>
<evidence type="ECO:0000313" key="6">
    <source>
        <dbReference type="EMBL" id="EXX56544.1"/>
    </source>
</evidence>
<evidence type="ECO:0000256" key="1">
    <source>
        <dbReference type="ARBA" id="ARBA00022679"/>
    </source>
</evidence>
<organism evidence="6 7">
    <name type="scientific">Rhizophagus irregularis (strain DAOM 197198w)</name>
    <name type="common">Glomus intraradices</name>
    <dbReference type="NCBI Taxonomy" id="1432141"/>
    <lineage>
        <taxon>Eukaryota</taxon>
        <taxon>Fungi</taxon>
        <taxon>Fungi incertae sedis</taxon>
        <taxon>Mucoromycota</taxon>
        <taxon>Glomeromycotina</taxon>
        <taxon>Glomeromycetes</taxon>
        <taxon>Glomerales</taxon>
        <taxon>Glomeraceae</taxon>
        <taxon>Rhizophagus</taxon>
    </lineage>
</organism>
<evidence type="ECO:0000256" key="3">
    <source>
        <dbReference type="ARBA" id="ARBA00022777"/>
    </source>
</evidence>
<evidence type="ECO:0000313" key="7">
    <source>
        <dbReference type="Proteomes" id="UP000022910"/>
    </source>
</evidence>
<keyword evidence="2" id="KW-0547">Nucleotide-binding</keyword>
<gene>
    <name evidence="6" type="ORF">RirG_215230</name>
</gene>
<sequence length="346" mass="39791">MAVMDYANKGNLRGNLAEVIKYNWKQKLHMLYKIIYGLNGIHQKNLIHCDFHDGNILNGNINEDNQVYISDLGLCKPVKSFLEKDSIYGVIPFMAPEVLRGKPYTPASDIYSFSMIMWEFTSGVTPFKNRAHDLQLSLSICKGERPEIIENTPQCYVDLMKKCWDEDPLKRPSSVEVKDIFNKWIYLPDGKKIEDIDEELKCNIMVFINAPIGQYYNPAAESHPQACYNSRLLGFTSKKLNEIIESKDSQEYHASHSDLNDYIIRDLGSLGIYYKYIKIIIYVKLINLFNYLDIKTDENNSKNLNEILESKDSQASVKANEILVVSEDLNDCIIKDLGSLGMYYDI</sequence>
<evidence type="ECO:0000256" key="4">
    <source>
        <dbReference type="ARBA" id="ARBA00022840"/>
    </source>
</evidence>
<dbReference type="SUPFAM" id="SSF56112">
    <property type="entry name" value="Protein kinase-like (PK-like)"/>
    <property type="match status" value="1"/>
</dbReference>
<dbReference type="AlphaFoldDB" id="A0A015JNK8"/>
<keyword evidence="4" id="KW-0067">ATP-binding</keyword>
<accession>A0A015JNK8</accession>
<keyword evidence="3" id="KW-0418">Kinase</keyword>
<dbReference type="Pfam" id="PF07714">
    <property type="entry name" value="PK_Tyr_Ser-Thr"/>
    <property type="match status" value="1"/>
</dbReference>
<evidence type="ECO:0000259" key="5">
    <source>
        <dbReference type="PROSITE" id="PS50011"/>
    </source>
</evidence>
<feature type="domain" description="Protein kinase" evidence="5">
    <location>
        <begin position="1"/>
        <end position="185"/>
    </location>
</feature>
<dbReference type="InterPro" id="IPR051681">
    <property type="entry name" value="Ser/Thr_Kinases-Pseudokinases"/>
</dbReference>
<keyword evidence="7" id="KW-1185">Reference proteome</keyword>
<dbReference type="PANTHER" id="PTHR44329:SF288">
    <property type="entry name" value="MITOGEN-ACTIVATED PROTEIN KINASE KINASE KINASE 20"/>
    <property type="match status" value="1"/>
</dbReference>
<name>A0A015JNK8_RHIIW</name>
<dbReference type="GO" id="GO:0004674">
    <property type="term" value="F:protein serine/threonine kinase activity"/>
    <property type="evidence" value="ECO:0007669"/>
    <property type="project" value="TreeGrafter"/>
</dbReference>
<dbReference type="Gene3D" id="1.10.510.10">
    <property type="entry name" value="Transferase(Phosphotransferase) domain 1"/>
    <property type="match status" value="1"/>
</dbReference>
<dbReference type="GO" id="GO:0005524">
    <property type="term" value="F:ATP binding"/>
    <property type="evidence" value="ECO:0007669"/>
    <property type="project" value="UniProtKB-KW"/>
</dbReference>
<dbReference type="HOGENOM" id="CLU_000288_7_34_1"/>
<evidence type="ECO:0000256" key="2">
    <source>
        <dbReference type="ARBA" id="ARBA00022741"/>
    </source>
</evidence>
<dbReference type="InterPro" id="IPR011009">
    <property type="entry name" value="Kinase-like_dom_sf"/>
</dbReference>
<dbReference type="Proteomes" id="UP000022910">
    <property type="component" value="Unassembled WGS sequence"/>
</dbReference>
<dbReference type="InterPro" id="IPR000719">
    <property type="entry name" value="Prot_kinase_dom"/>
</dbReference>
<dbReference type="PROSITE" id="PS50011">
    <property type="entry name" value="PROTEIN_KINASE_DOM"/>
    <property type="match status" value="1"/>
</dbReference>
<dbReference type="PANTHER" id="PTHR44329">
    <property type="entry name" value="SERINE/THREONINE-PROTEIN KINASE TNNI3K-RELATED"/>
    <property type="match status" value="1"/>
</dbReference>
<keyword evidence="1" id="KW-0808">Transferase</keyword>
<proteinExistence type="predicted"/>